<dbReference type="SUPFAM" id="SSF74650">
    <property type="entry name" value="Galactose mutarotase-like"/>
    <property type="match status" value="1"/>
</dbReference>
<dbReference type="SUPFAM" id="SSF51011">
    <property type="entry name" value="Glycosyl hydrolase domain"/>
    <property type="match status" value="1"/>
</dbReference>
<name>A0A160TMA1_9ZZZZ</name>
<dbReference type="InterPro" id="IPR030458">
    <property type="entry name" value="Glyco_hydro_31_AS"/>
</dbReference>
<evidence type="ECO:0000259" key="7">
    <source>
        <dbReference type="Pfam" id="PF21365"/>
    </source>
</evidence>
<organism evidence="8">
    <name type="scientific">hydrothermal vent metagenome</name>
    <dbReference type="NCBI Taxonomy" id="652676"/>
    <lineage>
        <taxon>unclassified sequences</taxon>
        <taxon>metagenomes</taxon>
        <taxon>ecological metagenomes</taxon>
    </lineage>
</organism>
<dbReference type="AlphaFoldDB" id="A0A160TMA1"/>
<feature type="domain" description="Glycosyl hydrolase family 31 C-terminal" evidence="7">
    <location>
        <begin position="597"/>
        <end position="692"/>
    </location>
</feature>
<dbReference type="Gene3D" id="2.60.40.1180">
    <property type="entry name" value="Golgi alpha-mannosidase II"/>
    <property type="match status" value="2"/>
</dbReference>
<dbReference type="CDD" id="cd14752">
    <property type="entry name" value="GH31_N"/>
    <property type="match status" value="1"/>
</dbReference>
<dbReference type="Pfam" id="PF13802">
    <property type="entry name" value="Gal_mutarotas_2"/>
    <property type="match status" value="1"/>
</dbReference>
<dbReference type="SUPFAM" id="SSF51445">
    <property type="entry name" value="(Trans)glycosidases"/>
    <property type="match status" value="1"/>
</dbReference>
<dbReference type="Pfam" id="PF17137">
    <property type="entry name" value="DUF5110"/>
    <property type="match status" value="1"/>
</dbReference>
<dbReference type="CDD" id="cd06604">
    <property type="entry name" value="GH31_glucosidase_II_MalA"/>
    <property type="match status" value="1"/>
</dbReference>
<dbReference type="InterPro" id="IPR048395">
    <property type="entry name" value="Glyco_hydro_31_C"/>
</dbReference>
<evidence type="ECO:0000313" key="8">
    <source>
        <dbReference type="EMBL" id="CUS46490.1"/>
    </source>
</evidence>
<keyword evidence="3 8" id="KW-0326">Glycosidase</keyword>
<dbReference type="Pfam" id="PF21365">
    <property type="entry name" value="Glyco_hydro_31_3rd"/>
    <property type="match status" value="1"/>
</dbReference>
<feature type="domain" description="Glycoside hydrolase family 31 TIM barrel" evidence="4">
    <location>
        <begin position="256"/>
        <end position="588"/>
    </location>
</feature>
<feature type="domain" description="DUF5110" evidence="6">
    <location>
        <begin position="708"/>
        <end position="777"/>
    </location>
</feature>
<sequence>MSVSSLFLRSLLIGTAMALAPPALAQTGQQAPASFTARANGIEARRGTVALHVTALTDSVLRVRIARNGTLPEDASWAVPRDRRAQSVPVQRLADGFATAQLRVHVAPDLRLRIEDKDGRLISADDSDPVKLDGKGFTLRKALARSEHIFGLGDKTGGLDRRGKSFVDWNTDAYAFTGSTDPIYKSIPFYVSAGGAGGSYGVLFDNTWRAWFDFGHREDDVTAFGAPDGPIDYYVIAGPTTGDVVRRYTELTGKAPLAPLWSLGYQQSRYSYMDAGEVRGLAARLRKDAIPTDVIWLDIDFQDRNRPFTVNRTAFPDLKGLATELGTQGLKLVTIADLHIAAAPNDGYAPYDSGAAGNHFVHSPDGSMFVGKVWPGASVFPDFTSAGTRAWWGKLHAPLVADGIAGIWNDMNEPSVFETPTATMPLDVVHKIDSDDFASRSASHAEIHNVYGMENTRATFDGLRALRPDERPFVMTRASYAGGQRYAATWTGDNSATWDHLKLSVHQLINLGLSGFSYAGADVGGFTGGPSPDLMTRWYEIAAFTPVFRNHSAKDTPRAEPWLDGAEHLAIRRRFVEERYRLMPYLYGLADLNARTGDPIMRPVFYDYPQALNAACDQSMAFTLGKALLIAPPPKPESPQEYDVCLPSGGWYDLWSGLPVTKVAPDTTATDKIKETPKLDRLPVYVRAGTILPRQPLVQSTAETPSGPLSLDVYPGPDCTGTLYADDGHSLAFQRGAYLRRTIRCEVSKTGQMRIVLAPGDGTFRPWWRDLAVTVHGMPANGRVSYRGKALVARHDATARTLGFTVPYDPDQSEIMIGGVK</sequence>
<dbReference type="InterPro" id="IPR000322">
    <property type="entry name" value="Glyco_hydro_31_TIM"/>
</dbReference>
<dbReference type="PANTHER" id="PTHR22762:SF120">
    <property type="entry name" value="HETEROGLYCAN GLUCOSIDASE 1"/>
    <property type="match status" value="1"/>
</dbReference>
<gene>
    <name evidence="8" type="ORF">MGWOODY_Smn2052</name>
</gene>
<evidence type="ECO:0000259" key="6">
    <source>
        <dbReference type="Pfam" id="PF17137"/>
    </source>
</evidence>
<accession>A0A160TMA1</accession>
<evidence type="ECO:0000256" key="2">
    <source>
        <dbReference type="ARBA" id="ARBA00022801"/>
    </source>
</evidence>
<dbReference type="GO" id="GO:0005975">
    <property type="term" value="P:carbohydrate metabolic process"/>
    <property type="evidence" value="ECO:0007669"/>
    <property type="project" value="InterPro"/>
</dbReference>
<proteinExistence type="inferred from homology"/>
<keyword evidence="2 8" id="KW-0378">Hydrolase</keyword>
<evidence type="ECO:0000259" key="5">
    <source>
        <dbReference type="Pfam" id="PF13802"/>
    </source>
</evidence>
<dbReference type="GO" id="GO:0004558">
    <property type="term" value="F:alpha-1,4-glucosidase activity"/>
    <property type="evidence" value="ECO:0007669"/>
    <property type="project" value="UniProtKB-EC"/>
</dbReference>
<dbReference type="InterPro" id="IPR033403">
    <property type="entry name" value="DUF5110"/>
</dbReference>
<dbReference type="InterPro" id="IPR017853">
    <property type="entry name" value="GH"/>
</dbReference>
<feature type="domain" description="Glycoside hydrolase family 31 N-terminal" evidence="5">
    <location>
        <begin position="51"/>
        <end position="213"/>
    </location>
</feature>
<dbReference type="InterPro" id="IPR011013">
    <property type="entry name" value="Gal_mutarotase_sf_dom"/>
</dbReference>
<evidence type="ECO:0000256" key="3">
    <source>
        <dbReference type="ARBA" id="ARBA00023295"/>
    </source>
</evidence>
<evidence type="ECO:0000256" key="1">
    <source>
        <dbReference type="ARBA" id="ARBA00007806"/>
    </source>
</evidence>
<dbReference type="InterPro" id="IPR013780">
    <property type="entry name" value="Glyco_hydro_b"/>
</dbReference>
<dbReference type="Pfam" id="PF01055">
    <property type="entry name" value="Glyco_hydro_31_2nd"/>
    <property type="match status" value="1"/>
</dbReference>
<dbReference type="Gene3D" id="3.20.20.80">
    <property type="entry name" value="Glycosidases"/>
    <property type="match status" value="1"/>
</dbReference>
<reference evidence="8" key="1">
    <citation type="submission" date="2015-10" db="EMBL/GenBank/DDBJ databases">
        <authorList>
            <person name="Gilbert D.G."/>
        </authorList>
    </citation>
    <scope>NUCLEOTIDE SEQUENCE</scope>
</reference>
<dbReference type="PANTHER" id="PTHR22762">
    <property type="entry name" value="ALPHA-GLUCOSIDASE"/>
    <property type="match status" value="1"/>
</dbReference>
<protein>
    <submittedName>
        <fullName evidence="8">Alpha-glucosidase</fullName>
        <ecNumber evidence="8">3.2.1.20</ecNumber>
    </submittedName>
</protein>
<dbReference type="Gene3D" id="2.60.40.1760">
    <property type="entry name" value="glycosyl hydrolase (family 31)"/>
    <property type="match status" value="1"/>
</dbReference>
<comment type="similarity">
    <text evidence="1">Belongs to the glycosyl hydrolase 31 family.</text>
</comment>
<dbReference type="PROSITE" id="PS00129">
    <property type="entry name" value="GLYCOSYL_HYDROL_F31_1"/>
    <property type="match status" value="1"/>
</dbReference>
<dbReference type="EC" id="3.2.1.20" evidence="8"/>
<dbReference type="GO" id="GO:0030246">
    <property type="term" value="F:carbohydrate binding"/>
    <property type="evidence" value="ECO:0007669"/>
    <property type="project" value="InterPro"/>
</dbReference>
<evidence type="ECO:0000259" key="4">
    <source>
        <dbReference type="Pfam" id="PF01055"/>
    </source>
</evidence>
<dbReference type="InterPro" id="IPR025887">
    <property type="entry name" value="Glyco_hydro_31_N_dom"/>
</dbReference>
<dbReference type="EMBL" id="CZQE01000370">
    <property type="protein sequence ID" value="CUS46490.1"/>
    <property type="molecule type" value="Genomic_DNA"/>
</dbReference>